<feature type="domain" description="DUF418" evidence="3">
    <location>
        <begin position="209"/>
        <end position="363"/>
    </location>
</feature>
<evidence type="ECO:0000259" key="3">
    <source>
        <dbReference type="Pfam" id="PF04235"/>
    </source>
</evidence>
<feature type="transmembrane region" description="Helical" evidence="2">
    <location>
        <begin position="112"/>
        <end position="128"/>
    </location>
</feature>
<feature type="transmembrane region" description="Helical" evidence="2">
    <location>
        <begin position="292"/>
        <end position="314"/>
    </location>
</feature>
<evidence type="ECO:0000313" key="4">
    <source>
        <dbReference type="EMBL" id="SFM61447.1"/>
    </source>
</evidence>
<feature type="transmembrane region" description="Helical" evidence="2">
    <location>
        <begin position="49"/>
        <end position="69"/>
    </location>
</feature>
<gene>
    <name evidence="4" type="ORF">SAMN05216207_1001332</name>
</gene>
<feature type="transmembrane region" description="Helical" evidence="2">
    <location>
        <begin position="12"/>
        <end position="29"/>
    </location>
</feature>
<dbReference type="Pfam" id="PF04235">
    <property type="entry name" value="DUF418"/>
    <property type="match status" value="1"/>
</dbReference>
<proteinExistence type="predicted"/>
<feature type="transmembrane region" description="Helical" evidence="2">
    <location>
        <begin position="253"/>
        <end position="271"/>
    </location>
</feature>
<dbReference type="AlphaFoldDB" id="A0A1I4SAA2"/>
<feature type="transmembrane region" description="Helical" evidence="2">
    <location>
        <begin position="135"/>
        <end position="155"/>
    </location>
</feature>
<evidence type="ECO:0000256" key="2">
    <source>
        <dbReference type="SAM" id="Phobius"/>
    </source>
</evidence>
<reference evidence="4 5" key="1">
    <citation type="submission" date="2016-10" db="EMBL/GenBank/DDBJ databases">
        <authorList>
            <person name="de Groot N.N."/>
        </authorList>
    </citation>
    <scope>NUCLEOTIDE SEQUENCE [LARGE SCALE GENOMIC DNA]</scope>
    <source>
        <strain evidence="4 5">CGMCC 4.1877</strain>
    </source>
</reference>
<dbReference type="InterPro" id="IPR052529">
    <property type="entry name" value="Bact_Transport_Assoc"/>
</dbReference>
<feature type="transmembrane region" description="Helical" evidence="2">
    <location>
        <begin position="89"/>
        <end position="106"/>
    </location>
</feature>
<feature type="transmembrane region" description="Helical" evidence="2">
    <location>
        <begin position="185"/>
        <end position="209"/>
    </location>
</feature>
<dbReference type="RefSeq" id="WP_093336033.1">
    <property type="nucleotide sequence ID" value="NZ_FOUY01000001.1"/>
</dbReference>
<keyword evidence="5" id="KW-1185">Reference proteome</keyword>
<feature type="transmembrane region" description="Helical" evidence="2">
    <location>
        <begin position="326"/>
        <end position="348"/>
    </location>
</feature>
<keyword evidence="2" id="KW-0472">Membrane</keyword>
<dbReference type="EMBL" id="FOUY01000001">
    <property type="protein sequence ID" value="SFM61447.1"/>
    <property type="molecule type" value="Genomic_DNA"/>
</dbReference>
<organism evidence="4 5">
    <name type="scientific">Pseudonocardia ammonioxydans</name>
    <dbReference type="NCBI Taxonomy" id="260086"/>
    <lineage>
        <taxon>Bacteria</taxon>
        <taxon>Bacillati</taxon>
        <taxon>Actinomycetota</taxon>
        <taxon>Actinomycetes</taxon>
        <taxon>Pseudonocardiales</taxon>
        <taxon>Pseudonocardiaceae</taxon>
        <taxon>Pseudonocardia</taxon>
    </lineage>
</organism>
<dbReference type="InterPro" id="IPR007349">
    <property type="entry name" value="DUF418"/>
</dbReference>
<keyword evidence="2" id="KW-0812">Transmembrane</keyword>
<keyword evidence="2" id="KW-1133">Transmembrane helix</keyword>
<feature type="region of interest" description="Disordered" evidence="1">
    <location>
        <begin position="372"/>
        <end position="391"/>
    </location>
</feature>
<protein>
    <recommendedName>
        <fullName evidence="3">DUF418 domain-containing protein</fullName>
    </recommendedName>
</protein>
<sequence>MSERRLSAPDVLRGIAIAGTLATNIWLFADPGGPAAALTGFAGGWWVDDVLRAAANGKFLALLTLMFGIGMELQYRSAVRRGMRWPGRYLARAAILFAEGLLHYVLVFEFDVLMGYAVASVLVAWLIGRSRAVRVTAGAVAGGFVLLVVGALTLATSGLSGDDVPLPGYPPTWTGQVWERLTQPLLYRIELVMIVPSGIVLFLAGSALLRAGVFDERGARLRRILMAVGALGAVLNVATALAGPDWFVVERYLVAPLVAAGLLGLVTELVLRLRGPAGPVRRGATAVGRTAMTCYVGQNVVSAVLFHAWGFGLAGALTTLAPPARTAVVVAVWALIMVGSALAASWWLRRHTRGPLEALTHAILDRVPARATGAGAEPVRDRSPASHRGTR</sequence>
<feature type="transmembrane region" description="Helical" evidence="2">
    <location>
        <begin position="221"/>
        <end position="241"/>
    </location>
</feature>
<dbReference type="PANTHER" id="PTHR30590">
    <property type="entry name" value="INNER MEMBRANE PROTEIN"/>
    <property type="match status" value="1"/>
</dbReference>
<evidence type="ECO:0000313" key="5">
    <source>
        <dbReference type="Proteomes" id="UP000199614"/>
    </source>
</evidence>
<evidence type="ECO:0000256" key="1">
    <source>
        <dbReference type="SAM" id="MobiDB-lite"/>
    </source>
</evidence>
<dbReference type="Proteomes" id="UP000199614">
    <property type="component" value="Unassembled WGS sequence"/>
</dbReference>
<accession>A0A1I4SAA2</accession>
<dbReference type="OrthoDB" id="9807744at2"/>
<dbReference type="PANTHER" id="PTHR30590:SF2">
    <property type="entry name" value="INNER MEMBRANE PROTEIN"/>
    <property type="match status" value="1"/>
</dbReference>
<name>A0A1I4SAA2_PSUAM</name>
<dbReference type="STRING" id="260086.SAMN05216207_1001332"/>